<proteinExistence type="predicted"/>
<dbReference type="RefSeq" id="WP_143071538.1">
    <property type="nucleotide sequence ID" value="NZ_FOGU01000007.1"/>
</dbReference>
<sequence length="85" mass="9509">MQAGEHEKARKKHNLREPAQEVLGSAEVGTGDTDSRPTEEEPTRDVAIDLIDGDRMCELLNENGLGVRTEMVERVRIDGAWFECV</sequence>
<reference evidence="2 3" key="1">
    <citation type="submission" date="2016-10" db="EMBL/GenBank/DDBJ databases">
        <authorList>
            <person name="de Groot N.N."/>
        </authorList>
    </citation>
    <scope>NUCLEOTIDE SEQUENCE [LARGE SCALE GENOMIC DNA]</scope>
    <source>
        <strain evidence="2 3">DSM 23042</strain>
    </source>
</reference>
<dbReference type="EMBL" id="FOGU01000007">
    <property type="protein sequence ID" value="SES21915.1"/>
    <property type="molecule type" value="Genomic_DNA"/>
</dbReference>
<accession>A0A1H9VJN3</accession>
<dbReference type="STRING" id="641238.SAMN04490244_107170"/>
<name>A0A1H9VJN3_9RHOB</name>
<evidence type="ECO:0000313" key="3">
    <source>
        <dbReference type="Proteomes" id="UP000198885"/>
    </source>
</evidence>
<feature type="region of interest" description="Disordered" evidence="1">
    <location>
        <begin position="1"/>
        <end position="46"/>
    </location>
</feature>
<gene>
    <name evidence="2" type="ORF">SAMN04490244_107170</name>
</gene>
<dbReference type="OrthoDB" id="9803736at2"/>
<dbReference type="Proteomes" id="UP000198885">
    <property type="component" value="Unassembled WGS sequence"/>
</dbReference>
<evidence type="ECO:0000256" key="1">
    <source>
        <dbReference type="SAM" id="MobiDB-lite"/>
    </source>
</evidence>
<protein>
    <submittedName>
        <fullName evidence="2">Uncharacterized protein</fullName>
    </submittedName>
</protein>
<keyword evidence="3" id="KW-1185">Reference proteome</keyword>
<evidence type="ECO:0000313" key="2">
    <source>
        <dbReference type="EMBL" id="SES21915.1"/>
    </source>
</evidence>
<dbReference type="AlphaFoldDB" id="A0A1H9VJN3"/>
<organism evidence="2 3">
    <name type="scientific">Tranquillimonas rosea</name>
    <dbReference type="NCBI Taxonomy" id="641238"/>
    <lineage>
        <taxon>Bacteria</taxon>
        <taxon>Pseudomonadati</taxon>
        <taxon>Pseudomonadota</taxon>
        <taxon>Alphaproteobacteria</taxon>
        <taxon>Rhodobacterales</taxon>
        <taxon>Roseobacteraceae</taxon>
        <taxon>Tranquillimonas</taxon>
    </lineage>
</organism>
<feature type="compositionally biased region" description="Basic and acidic residues" evidence="1">
    <location>
        <begin position="33"/>
        <end position="46"/>
    </location>
</feature>